<name>A0A1L0C5Q4_9GAMM</name>
<proteinExistence type="predicted"/>
<accession>A0A1L0C5Q4</accession>
<sequence length="50" mass="5511">MGAKPQVAMKNRDCSVSELCNELGISRQALYKYVGPDSELRKNSKLVLAV</sequence>
<protein>
    <submittedName>
        <fullName evidence="1">Putative resolvase</fullName>
    </submittedName>
</protein>
<dbReference type="AlphaFoldDB" id="A0A1L0C5Q4"/>
<evidence type="ECO:0000313" key="2">
    <source>
        <dbReference type="Proteomes" id="UP000183794"/>
    </source>
</evidence>
<evidence type="ECO:0000313" key="1">
    <source>
        <dbReference type="EMBL" id="SGZ15063.1"/>
    </source>
</evidence>
<gene>
    <name evidence="1" type="ORF">NVI5450_4125</name>
</gene>
<dbReference type="Proteomes" id="UP000183794">
    <property type="component" value="Unassembled WGS sequence"/>
</dbReference>
<reference evidence="1 2" key="1">
    <citation type="submission" date="2016-11" db="EMBL/GenBank/DDBJ databases">
        <authorList>
            <person name="Jaros S."/>
            <person name="Januszkiewicz K."/>
            <person name="Wedrychowicz H."/>
        </authorList>
    </citation>
    <scope>NUCLEOTIDE SEQUENCE [LARGE SCALE GENOMIC DNA]</scope>
    <source>
        <strain evidence="1">NVI 5450</strain>
    </source>
</reference>
<organism evidence="1 2">
    <name type="scientific">Moritella viscosa</name>
    <dbReference type="NCBI Taxonomy" id="80854"/>
    <lineage>
        <taxon>Bacteria</taxon>
        <taxon>Pseudomonadati</taxon>
        <taxon>Pseudomonadota</taxon>
        <taxon>Gammaproteobacteria</taxon>
        <taxon>Alteromonadales</taxon>
        <taxon>Moritellaceae</taxon>
        <taxon>Moritella</taxon>
    </lineage>
</organism>
<dbReference type="EMBL" id="FPLD01000118">
    <property type="protein sequence ID" value="SGZ15063.1"/>
    <property type="molecule type" value="Genomic_DNA"/>
</dbReference>